<dbReference type="PANTHER" id="PTHR42470:SF1">
    <property type="entry name" value="VAST DOMAIN-CONTAINING PROTEIN"/>
    <property type="match status" value="1"/>
</dbReference>
<protein>
    <submittedName>
        <fullName evidence="2">Uncharacterized protein</fullName>
    </submittedName>
</protein>
<evidence type="ECO:0000313" key="2">
    <source>
        <dbReference type="EMBL" id="KAK4187032.1"/>
    </source>
</evidence>
<name>A0AAN6WVJ4_9PEZI</name>
<keyword evidence="3" id="KW-1185">Reference proteome</keyword>
<feature type="region of interest" description="Disordered" evidence="1">
    <location>
        <begin position="100"/>
        <end position="124"/>
    </location>
</feature>
<accession>A0AAN6WVJ4</accession>
<reference evidence="2" key="1">
    <citation type="journal article" date="2023" name="Mol. Phylogenet. Evol.">
        <title>Genome-scale phylogeny and comparative genomics of the fungal order Sordariales.</title>
        <authorList>
            <person name="Hensen N."/>
            <person name="Bonometti L."/>
            <person name="Westerberg I."/>
            <person name="Brannstrom I.O."/>
            <person name="Guillou S."/>
            <person name="Cros-Aarteil S."/>
            <person name="Calhoun S."/>
            <person name="Haridas S."/>
            <person name="Kuo A."/>
            <person name="Mondo S."/>
            <person name="Pangilinan J."/>
            <person name="Riley R."/>
            <person name="LaButti K."/>
            <person name="Andreopoulos B."/>
            <person name="Lipzen A."/>
            <person name="Chen C."/>
            <person name="Yan M."/>
            <person name="Daum C."/>
            <person name="Ng V."/>
            <person name="Clum A."/>
            <person name="Steindorff A."/>
            <person name="Ohm R.A."/>
            <person name="Martin F."/>
            <person name="Silar P."/>
            <person name="Natvig D.O."/>
            <person name="Lalanne C."/>
            <person name="Gautier V."/>
            <person name="Ament-Velasquez S.L."/>
            <person name="Kruys A."/>
            <person name="Hutchinson M.I."/>
            <person name="Powell A.J."/>
            <person name="Barry K."/>
            <person name="Miller A.N."/>
            <person name="Grigoriev I.V."/>
            <person name="Debuchy R."/>
            <person name="Gladieux P."/>
            <person name="Hiltunen Thoren M."/>
            <person name="Johannesson H."/>
        </authorList>
    </citation>
    <scope>NUCLEOTIDE SEQUENCE</scope>
    <source>
        <strain evidence="2">PSN309</strain>
    </source>
</reference>
<reference evidence="2" key="2">
    <citation type="submission" date="2023-05" db="EMBL/GenBank/DDBJ databases">
        <authorList>
            <consortium name="Lawrence Berkeley National Laboratory"/>
            <person name="Steindorff A."/>
            <person name="Hensen N."/>
            <person name="Bonometti L."/>
            <person name="Westerberg I."/>
            <person name="Brannstrom I.O."/>
            <person name="Guillou S."/>
            <person name="Cros-Aarteil S."/>
            <person name="Calhoun S."/>
            <person name="Haridas S."/>
            <person name="Kuo A."/>
            <person name="Mondo S."/>
            <person name="Pangilinan J."/>
            <person name="Riley R."/>
            <person name="Labutti K."/>
            <person name="Andreopoulos B."/>
            <person name="Lipzen A."/>
            <person name="Chen C."/>
            <person name="Yanf M."/>
            <person name="Daum C."/>
            <person name="Ng V."/>
            <person name="Clum A."/>
            <person name="Ohm R."/>
            <person name="Martin F."/>
            <person name="Silar P."/>
            <person name="Natvig D."/>
            <person name="Lalanne C."/>
            <person name="Gautier V."/>
            <person name="Ament-Velasquez S.L."/>
            <person name="Kruys A."/>
            <person name="Hutchinson M.I."/>
            <person name="Powell A.J."/>
            <person name="Barry K."/>
            <person name="Miller A.N."/>
            <person name="Grigoriev I.V."/>
            <person name="Debuchy R."/>
            <person name="Gladieux P."/>
            <person name="Thoren M.H."/>
            <person name="Johannesson H."/>
        </authorList>
    </citation>
    <scope>NUCLEOTIDE SEQUENCE</scope>
    <source>
        <strain evidence="2">PSN309</strain>
    </source>
</reference>
<dbReference type="PANTHER" id="PTHR42470">
    <property type="entry name" value="VAST DOMAIN-CONTAINING PROTEIN"/>
    <property type="match status" value="1"/>
</dbReference>
<dbReference type="Proteomes" id="UP001302126">
    <property type="component" value="Unassembled WGS sequence"/>
</dbReference>
<comment type="caution">
    <text evidence="2">The sequence shown here is derived from an EMBL/GenBank/DDBJ whole genome shotgun (WGS) entry which is preliminary data.</text>
</comment>
<dbReference type="EMBL" id="MU864410">
    <property type="protein sequence ID" value="KAK4187032.1"/>
    <property type="molecule type" value="Genomic_DNA"/>
</dbReference>
<gene>
    <name evidence="2" type="ORF">QBC35DRAFT_452647</name>
</gene>
<evidence type="ECO:0000256" key="1">
    <source>
        <dbReference type="SAM" id="MobiDB-lite"/>
    </source>
</evidence>
<evidence type="ECO:0000313" key="3">
    <source>
        <dbReference type="Proteomes" id="UP001302126"/>
    </source>
</evidence>
<sequence length="164" mass="19319">MSGTEARLYVSYKHSELEYYMASVENFLLQKSAEYIEFCKYVRNIIDWKKDKWLTDIQNTLGTLLVESRNERKTREDAQKFTQQIRGCVNFAKDNIVKSQQRQAAQANRHRHEPDFKPGDRVVFSRNPQCSRPTTLEIPEQPIARISVRKPARRANGICWRIRA</sequence>
<organism evidence="2 3">
    <name type="scientific">Podospora australis</name>
    <dbReference type="NCBI Taxonomy" id="1536484"/>
    <lineage>
        <taxon>Eukaryota</taxon>
        <taxon>Fungi</taxon>
        <taxon>Dikarya</taxon>
        <taxon>Ascomycota</taxon>
        <taxon>Pezizomycotina</taxon>
        <taxon>Sordariomycetes</taxon>
        <taxon>Sordariomycetidae</taxon>
        <taxon>Sordariales</taxon>
        <taxon>Podosporaceae</taxon>
        <taxon>Podospora</taxon>
    </lineage>
</organism>
<proteinExistence type="predicted"/>
<dbReference type="AlphaFoldDB" id="A0AAN6WVJ4"/>